<keyword evidence="1" id="KW-0805">Transcription regulation</keyword>
<dbReference type="AlphaFoldDB" id="A0A6G7XG24"/>
<evidence type="ECO:0000313" key="6">
    <source>
        <dbReference type="Proteomes" id="UP000502677"/>
    </source>
</evidence>
<dbReference type="InterPro" id="IPR000792">
    <property type="entry name" value="Tscrpt_reg_LuxR_C"/>
</dbReference>
<dbReference type="PANTHER" id="PTHR44688:SF16">
    <property type="entry name" value="DNA-BINDING TRANSCRIPTIONAL ACTIVATOR DEVR_DOSR"/>
    <property type="match status" value="1"/>
</dbReference>
<dbReference type="GO" id="GO:0003677">
    <property type="term" value="F:DNA binding"/>
    <property type="evidence" value="ECO:0007669"/>
    <property type="project" value="UniProtKB-KW"/>
</dbReference>
<dbReference type="InterPro" id="IPR027417">
    <property type="entry name" value="P-loop_NTPase"/>
</dbReference>
<dbReference type="SUPFAM" id="SSF52540">
    <property type="entry name" value="P-loop containing nucleoside triphosphate hydrolases"/>
    <property type="match status" value="1"/>
</dbReference>
<keyword evidence="6" id="KW-1185">Reference proteome</keyword>
<reference evidence="5 6" key="1">
    <citation type="submission" date="2020-03" db="EMBL/GenBank/DDBJ databases">
        <title>Leucobacter sp. nov., isolated from beetles.</title>
        <authorList>
            <person name="Hyun D.-W."/>
            <person name="Bae J.-W."/>
        </authorList>
    </citation>
    <scope>NUCLEOTIDE SEQUENCE [LARGE SCALE GENOMIC DNA]</scope>
    <source>
        <strain evidence="5 6">HDW9C</strain>
    </source>
</reference>
<dbReference type="PROSITE" id="PS00622">
    <property type="entry name" value="HTH_LUXR_1"/>
    <property type="match status" value="1"/>
</dbReference>
<dbReference type="InterPro" id="IPR016032">
    <property type="entry name" value="Sig_transdc_resp-reg_C-effctor"/>
</dbReference>
<evidence type="ECO:0000256" key="3">
    <source>
        <dbReference type="ARBA" id="ARBA00023163"/>
    </source>
</evidence>
<feature type="domain" description="HTH luxR-type" evidence="4">
    <location>
        <begin position="767"/>
        <end position="832"/>
    </location>
</feature>
<keyword evidence="2" id="KW-0238">DNA-binding</keyword>
<dbReference type="Gene3D" id="1.10.10.10">
    <property type="entry name" value="Winged helix-like DNA-binding domain superfamily/Winged helix DNA-binding domain"/>
    <property type="match status" value="1"/>
</dbReference>
<sequence>MDIVGGHGSGRSTFLNALRLRLEDKDWTVVTIRGVASLRQHPLGALHLAGIGGENRKLGNLQETGAALQQILKGKRAVLFLDDWDDLDESSWGVTESTRRATGVPVVLTRLQGLRARHTPSGLRASTIESSQVIDMTPLRFEDMERALVDHLNAPIESSTLSHIYGKTGGNIGLAVNLVDATIRDGQLGPRRGKLVALKDLWSSSLRGVLEGYLEDLDDNTRDALEIIAITGSATLSTVRKLVDWETLELLEQRALVTFIQNGQSHLVTVIPPMLVEFFRHEPLNARRVRLTELIRERLGKIASDESIVLDRPFSHEPASERDAVFVGLLHERERALRIVTATEWESAPVPSNAIRYIEALSQTMTPATKAVANRVFAETDRTAEGAFERAMFASLQARWLAYADQDLEAALQCSAKYREELGVFGRILDAAEIEIEYSLGRLPDDFSERLEVTEDLPESVKIKLLQVQLFVLCGTARFDDAQRVYAELETLTTPSNPARMLNGLSFLGKGDFTAALELFTHGLDEATSYLEVEGVRLFGSGVMITRVYTGDTIGLDGLVESVLAAGHPTPFPAGNQLALLSVGALSAIRSGHIATGEQRIADIELLTSADGPLPGQSRSWAHAQLLVFNGQPVEAADLLWSAAENLWERRALFAALSGFLTAVELDPTNERIREARSYLAQVEGTLVFDSQLQYYEAFLAVDLTGMLEAAEVFLSSGRLGTAIRAFQHVSNVAREDGNSDVAKAASDKLMELRELYGHERFDVARIAAGAVSLTEREREVARLAAVGRSNQEIATRLVLSIRTVETHMHRIMQKLDVNSRQEIRANLVDVL</sequence>
<proteinExistence type="predicted"/>
<dbReference type="EMBL" id="CP049863">
    <property type="protein sequence ID" value="QIK63347.1"/>
    <property type="molecule type" value="Genomic_DNA"/>
</dbReference>
<dbReference type="GO" id="GO:0006355">
    <property type="term" value="P:regulation of DNA-templated transcription"/>
    <property type="evidence" value="ECO:0007669"/>
    <property type="project" value="InterPro"/>
</dbReference>
<dbReference type="PRINTS" id="PR00038">
    <property type="entry name" value="HTHLUXR"/>
</dbReference>
<evidence type="ECO:0000256" key="1">
    <source>
        <dbReference type="ARBA" id="ARBA00023015"/>
    </source>
</evidence>
<dbReference type="CDD" id="cd06170">
    <property type="entry name" value="LuxR_C_like"/>
    <property type="match status" value="1"/>
</dbReference>
<dbReference type="SMART" id="SM00421">
    <property type="entry name" value="HTH_LUXR"/>
    <property type="match status" value="1"/>
</dbReference>
<name>A0A6G7XG24_9MICO</name>
<keyword evidence="3" id="KW-0804">Transcription</keyword>
<gene>
    <name evidence="5" type="ORF">G7068_09145</name>
</gene>
<dbReference type="RefSeq" id="WP_166291355.1">
    <property type="nucleotide sequence ID" value="NZ_CP049863.1"/>
</dbReference>
<dbReference type="SUPFAM" id="SSF46894">
    <property type="entry name" value="C-terminal effector domain of the bipartite response regulators"/>
    <property type="match status" value="1"/>
</dbReference>
<evidence type="ECO:0000259" key="4">
    <source>
        <dbReference type="PROSITE" id="PS50043"/>
    </source>
</evidence>
<evidence type="ECO:0000256" key="2">
    <source>
        <dbReference type="ARBA" id="ARBA00023125"/>
    </source>
</evidence>
<evidence type="ECO:0000313" key="5">
    <source>
        <dbReference type="EMBL" id="QIK63347.1"/>
    </source>
</evidence>
<dbReference type="Pfam" id="PF00196">
    <property type="entry name" value="GerE"/>
    <property type="match status" value="1"/>
</dbReference>
<dbReference type="PANTHER" id="PTHR44688">
    <property type="entry name" value="DNA-BINDING TRANSCRIPTIONAL ACTIVATOR DEVR_DOSR"/>
    <property type="match status" value="1"/>
</dbReference>
<dbReference type="KEGG" id="lvi:G7068_09145"/>
<protein>
    <submittedName>
        <fullName evidence="5">Helix-turn-helix transcriptional regulator</fullName>
    </submittedName>
</protein>
<accession>A0A6G7XG24</accession>
<organism evidence="5 6">
    <name type="scientific">Leucobacter viscericola</name>
    <dbReference type="NCBI Taxonomy" id="2714935"/>
    <lineage>
        <taxon>Bacteria</taxon>
        <taxon>Bacillati</taxon>
        <taxon>Actinomycetota</taxon>
        <taxon>Actinomycetes</taxon>
        <taxon>Micrococcales</taxon>
        <taxon>Microbacteriaceae</taxon>
        <taxon>Leucobacter</taxon>
    </lineage>
</organism>
<dbReference type="Proteomes" id="UP000502677">
    <property type="component" value="Chromosome"/>
</dbReference>
<dbReference type="InterPro" id="IPR036388">
    <property type="entry name" value="WH-like_DNA-bd_sf"/>
</dbReference>
<dbReference type="PROSITE" id="PS50043">
    <property type="entry name" value="HTH_LUXR_2"/>
    <property type="match status" value="1"/>
</dbReference>